<keyword evidence="1" id="KW-0732">Signal</keyword>
<name>A0ABU7G317_9ALTE</name>
<dbReference type="InterPro" id="IPR013320">
    <property type="entry name" value="ConA-like_dom_sf"/>
</dbReference>
<sequence>MKTLAISCAVAALVVSGANAATASLATPAPSDYQKQLMAKLDPTKAPSENFEMKKWKINLPIPDLTEARKGKEMEITAAQLNYVNYPYVHPEWFYTNAETGAMVFAAPNTGPTTPNSKNTRSELRAMLDVKEAYQYKAPATNFAIESHNNSEAFGSVGGRLTAALTVDAVSKSGIDTKMGAHAVVIGQIHGSNNEPLKIYYRKMPNHTHGSVFWNYEINPENKKDRFDISHDVFGKHDLTKADANPEDGILLGELVSYDVNFIGTVMHLTFTSNIGEEDEKEVKFAVDLAKPYPGEEALDTSYAQDWMYFKAGAYNQCNQGTKNPIWGTGCTNKGIEAGDYTQVSFYKLVLDQ</sequence>
<dbReference type="RefSeq" id="WP_329774938.1">
    <property type="nucleotide sequence ID" value="NZ_JAYDYW010000006.1"/>
</dbReference>
<dbReference type="Pfam" id="PF08787">
    <property type="entry name" value="Alginate_lyase2"/>
    <property type="match status" value="1"/>
</dbReference>
<feature type="chain" id="PRO_5047259953" evidence="1">
    <location>
        <begin position="21"/>
        <end position="353"/>
    </location>
</feature>
<reference evidence="4" key="1">
    <citation type="submission" date="2023-07" db="EMBL/GenBank/DDBJ databases">
        <title>Draft genome sequence of Agarivorans aestuarii strain ZMCS4, a CAZymes producing bacteria isolated from the marine brown algae Clodostephus spongiosus.</title>
        <authorList>
            <person name="Lorente B."/>
            <person name="Cabral C."/>
            <person name="Frias J."/>
            <person name="Faria J."/>
            <person name="Toubarro D."/>
        </authorList>
    </citation>
    <scope>NUCLEOTIDE SEQUENCE [LARGE SCALE GENOMIC DNA]</scope>
    <source>
        <strain evidence="4">ZMCS4</strain>
    </source>
</reference>
<accession>A0ABU7G317</accession>
<evidence type="ECO:0000259" key="2">
    <source>
        <dbReference type="Pfam" id="PF08787"/>
    </source>
</evidence>
<comment type="caution">
    <text evidence="3">The sequence shown here is derived from an EMBL/GenBank/DDBJ whole genome shotgun (WGS) entry which is preliminary data.</text>
</comment>
<reference evidence="3 4" key="2">
    <citation type="submission" date="2023-12" db="EMBL/GenBank/DDBJ databases">
        <authorList>
            <consortium name="Cladostephus spongiosus"/>
            <person name="Lorente B."/>
            <person name="Cabral C."/>
            <person name="Frias J."/>
            <person name="Faria J."/>
            <person name="Toubarro D."/>
        </authorList>
    </citation>
    <scope>NUCLEOTIDE SEQUENCE [LARGE SCALE GENOMIC DNA]</scope>
    <source>
        <strain evidence="3 4">ZMCS4</strain>
    </source>
</reference>
<evidence type="ECO:0000313" key="4">
    <source>
        <dbReference type="Proteomes" id="UP001310248"/>
    </source>
</evidence>
<evidence type="ECO:0000313" key="3">
    <source>
        <dbReference type="EMBL" id="MEE1673685.1"/>
    </source>
</evidence>
<dbReference type="Proteomes" id="UP001310248">
    <property type="component" value="Unassembled WGS sequence"/>
</dbReference>
<protein>
    <submittedName>
        <fullName evidence="3">Polysaccharide lyase family 7 protein</fullName>
    </submittedName>
</protein>
<dbReference type="SUPFAM" id="SSF49899">
    <property type="entry name" value="Concanavalin A-like lectins/glucanases"/>
    <property type="match status" value="1"/>
</dbReference>
<dbReference type="EMBL" id="JAYDYW010000006">
    <property type="protein sequence ID" value="MEE1673685.1"/>
    <property type="molecule type" value="Genomic_DNA"/>
</dbReference>
<evidence type="ECO:0000256" key="1">
    <source>
        <dbReference type="SAM" id="SignalP"/>
    </source>
</evidence>
<dbReference type="Gene3D" id="2.60.120.200">
    <property type="match status" value="1"/>
</dbReference>
<organism evidence="3 4">
    <name type="scientific">Agarivorans aestuarii</name>
    <dbReference type="NCBI Taxonomy" id="1563703"/>
    <lineage>
        <taxon>Bacteria</taxon>
        <taxon>Pseudomonadati</taxon>
        <taxon>Pseudomonadota</taxon>
        <taxon>Gammaproteobacteria</taxon>
        <taxon>Alteromonadales</taxon>
        <taxon>Alteromonadaceae</taxon>
        <taxon>Agarivorans</taxon>
    </lineage>
</organism>
<keyword evidence="3" id="KW-0456">Lyase</keyword>
<feature type="signal peptide" evidence="1">
    <location>
        <begin position="1"/>
        <end position="20"/>
    </location>
</feature>
<gene>
    <name evidence="3" type="ORF">SNR37_003111</name>
</gene>
<feature type="domain" description="Alginate lyase 2" evidence="2">
    <location>
        <begin position="51"/>
        <end position="351"/>
    </location>
</feature>
<keyword evidence="4" id="KW-1185">Reference proteome</keyword>
<dbReference type="GO" id="GO:0016829">
    <property type="term" value="F:lyase activity"/>
    <property type="evidence" value="ECO:0007669"/>
    <property type="project" value="UniProtKB-KW"/>
</dbReference>
<dbReference type="InterPro" id="IPR014895">
    <property type="entry name" value="Alginate_lyase_2"/>
</dbReference>
<proteinExistence type="predicted"/>